<protein>
    <submittedName>
        <fullName evidence="6">Glutamine synthetase family protein</fullName>
    </submittedName>
</protein>
<name>A0ABT3H5K1_9RHOB</name>
<evidence type="ECO:0000256" key="4">
    <source>
        <dbReference type="RuleBase" id="RU000384"/>
    </source>
</evidence>
<dbReference type="Gene3D" id="3.10.20.70">
    <property type="entry name" value="Glutamine synthetase, N-terminal domain"/>
    <property type="match status" value="1"/>
</dbReference>
<keyword evidence="7" id="KW-1185">Reference proteome</keyword>
<organism evidence="6 7">
    <name type="scientific">Pararhodobacter zhoushanensis</name>
    <dbReference type="NCBI Taxonomy" id="2479545"/>
    <lineage>
        <taxon>Bacteria</taxon>
        <taxon>Pseudomonadati</taxon>
        <taxon>Pseudomonadota</taxon>
        <taxon>Alphaproteobacteria</taxon>
        <taxon>Rhodobacterales</taxon>
        <taxon>Paracoccaceae</taxon>
        <taxon>Pararhodobacter</taxon>
    </lineage>
</organism>
<dbReference type="SUPFAM" id="SSF54368">
    <property type="entry name" value="Glutamine synthetase, N-terminal domain"/>
    <property type="match status" value="1"/>
</dbReference>
<keyword evidence="2" id="KW-0436">Ligase</keyword>
<feature type="domain" description="GS catalytic" evidence="5">
    <location>
        <begin position="140"/>
        <end position="481"/>
    </location>
</feature>
<dbReference type="PROSITE" id="PS51987">
    <property type="entry name" value="GS_CATALYTIC"/>
    <property type="match status" value="1"/>
</dbReference>
<proteinExistence type="inferred from homology"/>
<evidence type="ECO:0000256" key="2">
    <source>
        <dbReference type="ARBA" id="ARBA00022598"/>
    </source>
</evidence>
<evidence type="ECO:0000259" key="5">
    <source>
        <dbReference type="PROSITE" id="PS51987"/>
    </source>
</evidence>
<sequence length="481" mass="52091">MTDPTALADGTLARQGFLNPDALDRAAEILARVKAAGIETVRVLFSDAHGILRGKTVVADMLPSVFRSGLRAPSTLLLKDTSGRTVFPVWSGEGGQGAGAGDMWLIPVPATFRELSWSPGSAWLFCDLAQVDGTPISYAPRQVLKGALDRLAAHGWGLTVGLEVEFNLFEVTNPHLEHTDSGLPGTPPDTRLLAPGYQFLADTTYDRMEPVLDELRRAAQSLGMPLTSVEIEMGPGQVEFVFGPADAMTHADNMIMLRAMAKQVAARRGLHASFMCRPRIEGGASAGWHLHQSLTNLADGRNLFMPAGGHDITPEASRWIAGLLAHAEASCILTTPTVNGYKRYQPFQMAPDRIQWGRDNRGAMVRALMVAGDRASRLENRVAEPGANPYYVFAAQILSGLAGIEGKLTPPPASDTPYAADVRALPRSMDAALSAFEASTLYRDAIGQDFVDYIATLKRAEWARYAATVSEWEQREYFGLL</sequence>
<dbReference type="SUPFAM" id="SSF55931">
    <property type="entry name" value="Glutamine synthetase/guanido kinase"/>
    <property type="match status" value="1"/>
</dbReference>
<dbReference type="InterPro" id="IPR008146">
    <property type="entry name" value="Gln_synth_cat_dom"/>
</dbReference>
<evidence type="ECO:0000256" key="3">
    <source>
        <dbReference type="PROSITE-ProRule" id="PRU01331"/>
    </source>
</evidence>
<dbReference type="Gene3D" id="3.30.590.10">
    <property type="entry name" value="Glutamine synthetase/guanido kinase, catalytic domain"/>
    <property type="match status" value="1"/>
</dbReference>
<dbReference type="PANTHER" id="PTHR43785">
    <property type="entry name" value="GAMMA-GLUTAMYLPUTRESCINE SYNTHETASE"/>
    <property type="match status" value="1"/>
</dbReference>
<comment type="similarity">
    <text evidence="3 4">Belongs to the glutamine synthetase family.</text>
</comment>
<evidence type="ECO:0000313" key="7">
    <source>
        <dbReference type="Proteomes" id="UP001208938"/>
    </source>
</evidence>
<dbReference type="EMBL" id="JAPDFL010000002">
    <property type="protein sequence ID" value="MCW1935077.1"/>
    <property type="molecule type" value="Genomic_DNA"/>
</dbReference>
<gene>
    <name evidence="6" type="ORF">OKW52_23160</name>
</gene>
<dbReference type="RefSeq" id="WP_264507960.1">
    <property type="nucleotide sequence ID" value="NZ_JAPDFL010000002.1"/>
</dbReference>
<reference evidence="6 7" key="1">
    <citation type="submission" date="2022-10" db="EMBL/GenBank/DDBJ databases">
        <title>Pararhodobacter sp. nov., isolated from marine algae.</title>
        <authorList>
            <person name="Choi B.J."/>
            <person name="Kim J.M."/>
            <person name="Lee J.K."/>
            <person name="Choi D.G."/>
            <person name="Jeon C.O."/>
        </authorList>
    </citation>
    <scope>NUCLEOTIDE SEQUENCE [LARGE SCALE GENOMIC DNA]</scope>
    <source>
        <strain evidence="6 7">ZQ420</strain>
    </source>
</reference>
<comment type="cofactor">
    <cofactor evidence="1">
        <name>Mg(2+)</name>
        <dbReference type="ChEBI" id="CHEBI:18420"/>
    </cofactor>
</comment>
<accession>A0ABT3H5K1</accession>
<dbReference type="InterPro" id="IPR014746">
    <property type="entry name" value="Gln_synth/guanido_kin_cat_dom"/>
</dbReference>
<comment type="caution">
    <text evidence="6">The sequence shown here is derived from an EMBL/GenBank/DDBJ whole genome shotgun (WGS) entry which is preliminary data.</text>
</comment>
<dbReference type="Proteomes" id="UP001208938">
    <property type="component" value="Unassembled WGS sequence"/>
</dbReference>
<dbReference type="SMART" id="SM01230">
    <property type="entry name" value="Gln-synt_C"/>
    <property type="match status" value="1"/>
</dbReference>
<evidence type="ECO:0000256" key="1">
    <source>
        <dbReference type="ARBA" id="ARBA00001946"/>
    </source>
</evidence>
<dbReference type="InterPro" id="IPR036651">
    <property type="entry name" value="Gln_synt_N_sf"/>
</dbReference>
<evidence type="ECO:0000313" key="6">
    <source>
        <dbReference type="EMBL" id="MCW1935077.1"/>
    </source>
</evidence>
<dbReference type="PANTHER" id="PTHR43785:SF12">
    <property type="entry name" value="TYPE-1 GLUTAMINE SYNTHETASE 2"/>
    <property type="match status" value="1"/>
</dbReference>
<dbReference type="Pfam" id="PF00120">
    <property type="entry name" value="Gln-synt_C"/>
    <property type="match status" value="1"/>
</dbReference>